<evidence type="ECO:0000313" key="1">
    <source>
        <dbReference type="EMBL" id="KAF2636668.1"/>
    </source>
</evidence>
<sequence length="85" mass="9560">MVAEILKRSSNLGVRIEEGFNDASKKLEEAVLESKTGVDDVSTFLNADISIVQQAFQKTRTDTIRHSSESSKMIQRILKKTKFTN</sequence>
<dbReference type="Proteomes" id="UP000799753">
    <property type="component" value="Unassembled WGS sequence"/>
</dbReference>
<keyword evidence="2" id="KW-1185">Reference proteome</keyword>
<gene>
    <name evidence="1" type="ORF">P280DRAFT_521966</name>
</gene>
<organism evidence="1 2">
    <name type="scientific">Massarina eburnea CBS 473.64</name>
    <dbReference type="NCBI Taxonomy" id="1395130"/>
    <lineage>
        <taxon>Eukaryota</taxon>
        <taxon>Fungi</taxon>
        <taxon>Dikarya</taxon>
        <taxon>Ascomycota</taxon>
        <taxon>Pezizomycotina</taxon>
        <taxon>Dothideomycetes</taxon>
        <taxon>Pleosporomycetidae</taxon>
        <taxon>Pleosporales</taxon>
        <taxon>Massarineae</taxon>
        <taxon>Massarinaceae</taxon>
        <taxon>Massarina</taxon>
    </lineage>
</organism>
<dbReference type="EMBL" id="MU006797">
    <property type="protein sequence ID" value="KAF2636668.1"/>
    <property type="molecule type" value="Genomic_DNA"/>
</dbReference>
<name>A0A6A6RQY8_9PLEO</name>
<accession>A0A6A6RQY8</accession>
<protein>
    <submittedName>
        <fullName evidence="1">Uncharacterized protein</fullName>
    </submittedName>
</protein>
<dbReference type="AlphaFoldDB" id="A0A6A6RQY8"/>
<proteinExistence type="predicted"/>
<evidence type="ECO:0000313" key="2">
    <source>
        <dbReference type="Proteomes" id="UP000799753"/>
    </source>
</evidence>
<reference evidence="1" key="1">
    <citation type="journal article" date="2020" name="Stud. Mycol.">
        <title>101 Dothideomycetes genomes: a test case for predicting lifestyles and emergence of pathogens.</title>
        <authorList>
            <person name="Haridas S."/>
            <person name="Albert R."/>
            <person name="Binder M."/>
            <person name="Bloem J."/>
            <person name="Labutti K."/>
            <person name="Salamov A."/>
            <person name="Andreopoulos B."/>
            <person name="Baker S."/>
            <person name="Barry K."/>
            <person name="Bills G."/>
            <person name="Bluhm B."/>
            <person name="Cannon C."/>
            <person name="Castanera R."/>
            <person name="Culley D."/>
            <person name="Daum C."/>
            <person name="Ezra D."/>
            <person name="Gonzalez J."/>
            <person name="Henrissat B."/>
            <person name="Kuo A."/>
            <person name="Liang C."/>
            <person name="Lipzen A."/>
            <person name="Lutzoni F."/>
            <person name="Magnuson J."/>
            <person name="Mondo S."/>
            <person name="Nolan M."/>
            <person name="Ohm R."/>
            <person name="Pangilinan J."/>
            <person name="Park H.-J."/>
            <person name="Ramirez L."/>
            <person name="Alfaro M."/>
            <person name="Sun H."/>
            <person name="Tritt A."/>
            <person name="Yoshinaga Y."/>
            <person name="Zwiers L.-H."/>
            <person name="Turgeon B."/>
            <person name="Goodwin S."/>
            <person name="Spatafora J."/>
            <person name="Crous P."/>
            <person name="Grigoriev I."/>
        </authorList>
    </citation>
    <scope>NUCLEOTIDE SEQUENCE</scope>
    <source>
        <strain evidence="1">CBS 473.64</strain>
    </source>
</reference>